<accession>A0A286UAI2</accession>
<feature type="transmembrane region" description="Helical" evidence="1">
    <location>
        <begin position="276"/>
        <end position="296"/>
    </location>
</feature>
<keyword evidence="1" id="KW-0472">Membrane</keyword>
<feature type="transmembrane region" description="Helical" evidence="1">
    <location>
        <begin position="114"/>
        <end position="132"/>
    </location>
</feature>
<dbReference type="EMBL" id="NBII01000008">
    <property type="protein sequence ID" value="PAV16556.1"/>
    <property type="molecule type" value="Genomic_DNA"/>
</dbReference>
<evidence type="ECO:0000256" key="1">
    <source>
        <dbReference type="SAM" id="Phobius"/>
    </source>
</evidence>
<keyword evidence="4" id="KW-1185">Reference proteome</keyword>
<feature type="domain" description="DUF6533" evidence="2">
    <location>
        <begin position="23"/>
        <end position="66"/>
    </location>
</feature>
<dbReference type="Pfam" id="PF20151">
    <property type="entry name" value="DUF6533"/>
    <property type="match status" value="1"/>
</dbReference>
<feature type="transmembrane region" description="Helical" evidence="1">
    <location>
        <begin position="251"/>
        <end position="270"/>
    </location>
</feature>
<dbReference type="STRING" id="2282107.A0A286UAI2"/>
<proteinExistence type="predicted"/>
<evidence type="ECO:0000259" key="2">
    <source>
        <dbReference type="Pfam" id="PF20151"/>
    </source>
</evidence>
<evidence type="ECO:0000313" key="4">
    <source>
        <dbReference type="Proteomes" id="UP000217199"/>
    </source>
</evidence>
<keyword evidence="1" id="KW-1133">Transmembrane helix</keyword>
<feature type="transmembrane region" description="Helical" evidence="1">
    <location>
        <begin position="139"/>
        <end position="164"/>
    </location>
</feature>
<reference evidence="3 4" key="1">
    <citation type="journal article" date="2017" name="Mol. Ecol.">
        <title>Comparative and population genomic landscape of Phellinus noxius: A hypervariable fungus causing root rot in trees.</title>
        <authorList>
            <person name="Chung C.L."/>
            <person name="Lee T.J."/>
            <person name="Akiba M."/>
            <person name="Lee H.H."/>
            <person name="Kuo T.H."/>
            <person name="Liu D."/>
            <person name="Ke H.M."/>
            <person name="Yokoi T."/>
            <person name="Roa M.B."/>
            <person name="Lu M.J."/>
            <person name="Chang Y.Y."/>
            <person name="Ann P.J."/>
            <person name="Tsai J.N."/>
            <person name="Chen C.Y."/>
            <person name="Tzean S.S."/>
            <person name="Ota Y."/>
            <person name="Hattori T."/>
            <person name="Sahashi N."/>
            <person name="Liou R.F."/>
            <person name="Kikuchi T."/>
            <person name="Tsai I.J."/>
        </authorList>
    </citation>
    <scope>NUCLEOTIDE SEQUENCE [LARGE SCALE GENOMIC DNA]</scope>
    <source>
        <strain evidence="3 4">FFPRI411160</strain>
    </source>
</reference>
<dbReference type="OrthoDB" id="3349377at2759"/>
<organism evidence="3 4">
    <name type="scientific">Pyrrhoderma noxium</name>
    <dbReference type="NCBI Taxonomy" id="2282107"/>
    <lineage>
        <taxon>Eukaryota</taxon>
        <taxon>Fungi</taxon>
        <taxon>Dikarya</taxon>
        <taxon>Basidiomycota</taxon>
        <taxon>Agaricomycotina</taxon>
        <taxon>Agaricomycetes</taxon>
        <taxon>Hymenochaetales</taxon>
        <taxon>Hymenochaetaceae</taxon>
        <taxon>Pyrrhoderma</taxon>
    </lineage>
</organism>
<dbReference type="InterPro" id="IPR045340">
    <property type="entry name" value="DUF6533"/>
</dbReference>
<dbReference type="AlphaFoldDB" id="A0A286UAI2"/>
<dbReference type="InParanoid" id="A0A286UAI2"/>
<evidence type="ECO:0000313" key="3">
    <source>
        <dbReference type="EMBL" id="PAV16556.1"/>
    </source>
</evidence>
<gene>
    <name evidence="3" type="ORF">PNOK_0817600</name>
</gene>
<protein>
    <recommendedName>
        <fullName evidence="2">DUF6533 domain-containing protein</fullName>
    </recommendedName>
</protein>
<keyword evidence="1" id="KW-0812">Transmembrane</keyword>
<feature type="transmembrane region" description="Helical" evidence="1">
    <location>
        <begin position="55"/>
        <end position="76"/>
    </location>
</feature>
<dbReference type="Proteomes" id="UP000217199">
    <property type="component" value="Unassembled WGS sequence"/>
</dbReference>
<comment type="caution">
    <text evidence="3">The sequence shown here is derived from an EMBL/GenBank/DDBJ whole genome shotgun (WGS) entry which is preliminary data.</text>
</comment>
<name>A0A286UAI2_9AGAM</name>
<feature type="transmembrane region" description="Helical" evidence="1">
    <location>
        <begin position="184"/>
        <end position="206"/>
    </location>
</feature>
<sequence>MANVYLHYFIQILKDVETLRFSELASSSIIVMDYLITFDQEVEHIWFSRWTAAKFLFFLNRYYTLFVVVFNNFALFSPNLTSKVRDTTFSSLTQMVLTFGSCLVWFKWQGWTGLIAAGLAESVLQLRLYALYYGNKKVLALMVGSFISAMASSATIMGLVLHDIKATSFLISTTTFCTPINAKGYFYAFWIPILCFETLLCVLACIRGYKSYKDHEIRAILRHRKLSQPGEVQLNQDSNLSVLEILLRDSVGYFVIIFATYLTTTLIWIFGKITLWEIPVGFTVALSSVIGNRLLLNLRDSQVQRSSLQTNNHSGQLQSVGGHTTSYLTHIMSGFEDERDREYATYELRNLKTTR</sequence>